<feature type="region of interest" description="Disordered" evidence="1">
    <location>
        <begin position="1"/>
        <end position="29"/>
    </location>
</feature>
<sequence length="310" mass="36137">MPKSKLEQKLKPAPQAVVTDNFESPAKDDNQNQITTLQQQIAELESRIATLKNEIAECDRTIREGEEAIALLESPPKWGIPSGKFDLFDQMQEALVNARDEQERTRKLEAMRVSLQRGRLMLQDKQVQLLSVESELQDLCEELDWQQNYLPYLNEYQNAYTLPKEQQYKINQISGYVCDLSRRLGEMKQIAQDSELIKKWEKKNYMSPSFKHAYEEIQAGVARREEELEKFKTVDQKHFRQFIRARRDIEASLQALIVQQENYFAKLDKFIADLKRHGQALLGIESLTQYNLPVVSVNDKNQITITTKKL</sequence>
<dbReference type="EMBL" id="JAHHHW010000089">
    <property type="protein sequence ID" value="MBW4432625.1"/>
    <property type="molecule type" value="Genomic_DNA"/>
</dbReference>
<evidence type="ECO:0000313" key="3">
    <source>
        <dbReference type="Proteomes" id="UP000813215"/>
    </source>
</evidence>
<proteinExistence type="predicted"/>
<accession>A0A9E3H7Z1</accession>
<name>A0A9E3H7Z1_9NOST</name>
<feature type="compositionally biased region" description="Basic and acidic residues" evidence="1">
    <location>
        <begin position="1"/>
        <end position="10"/>
    </location>
</feature>
<dbReference type="Proteomes" id="UP000813215">
    <property type="component" value="Unassembled WGS sequence"/>
</dbReference>
<organism evidence="2 3">
    <name type="scientific">Pelatocladus maniniholoensis HA4357-MV3</name>
    <dbReference type="NCBI Taxonomy" id="1117104"/>
    <lineage>
        <taxon>Bacteria</taxon>
        <taxon>Bacillati</taxon>
        <taxon>Cyanobacteriota</taxon>
        <taxon>Cyanophyceae</taxon>
        <taxon>Nostocales</taxon>
        <taxon>Nostocaceae</taxon>
        <taxon>Pelatocladus</taxon>
    </lineage>
</organism>
<reference evidence="2" key="2">
    <citation type="journal article" date="2022" name="Microbiol. Resour. Announc.">
        <title>Metagenome Sequencing to Explore Phylogenomics of Terrestrial Cyanobacteria.</title>
        <authorList>
            <person name="Ward R.D."/>
            <person name="Stajich J.E."/>
            <person name="Johansen J.R."/>
            <person name="Huntemann M."/>
            <person name="Clum A."/>
            <person name="Foster B."/>
            <person name="Foster B."/>
            <person name="Roux S."/>
            <person name="Palaniappan K."/>
            <person name="Varghese N."/>
            <person name="Mukherjee S."/>
            <person name="Reddy T.B.K."/>
            <person name="Daum C."/>
            <person name="Copeland A."/>
            <person name="Chen I.A."/>
            <person name="Ivanova N.N."/>
            <person name="Kyrpides N.C."/>
            <person name="Shapiro N."/>
            <person name="Eloe-Fadrosh E.A."/>
            <person name="Pietrasiak N."/>
        </authorList>
    </citation>
    <scope>NUCLEOTIDE SEQUENCE</scope>
    <source>
        <strain evidence="2">HA4357-MV3</strain>
    </source>
</reference>
<dbReference type="AlphaFoldDB" id="A0A9E3H7Z1"/>
<dbReference type="Gene3D" id="1.20.5.340">
    <property type="match status" value="1"/>
</dbReference>
<evidence type="ECO:0000313" key="2">
    <source>
        <dbReference type="EMBL" id="MBW4432625.1"/>
    </source>
</evidence>
<evidence type="ECO:0000256" key="1">
    <source>
        <dbReference type="SAM" id="MobiDB-lite"/>
    </source>
</evidence>
<protein>
    <submittedName>
        <fullName evidence="2">Uncharacterized protein</fullName>
    </submittedName>
</protein>
<comment type="caution">
    <text evidence="2">The sequence shown here is derived from an EMBL/GenBank/DDBJ whole genome shotgun (WGS) entry which is preliminary data.</text>
</comment>
<reference evidence="2" key="1">
    <citation type="submission" date="2021-05" db="EMBL/GenBank/DDBJ databases">
        <authorList>
            <person name="Pietrasiak N."/>
            <person name="Ward R."/>
            <person name="Stajich J.E."/>
            <person name="Kurbessoian T."/>
        </authorList>
    </citation>
    <scope>NUCLEOTIDE SEQUENCE</scope>
    <source>
        <strain evidence="2">HA4357-MV3</strain>
    </source>
</reference>
<gene>
    <name evidence="2" type="ORF">KME28_13055</name>
</gene>